<dbReference type="PRINTS" id="PR00420">
    <property type="entry name" value="RNGMNOXGNASE"/>
</dbReference>
<dbReference type="Gene3D" id="3.50.50.60">
    <property type="entry name" value="FAD/NAD(P)-binding domain"/>
    <property type="match status" value="1"/>
</dbReference>
<evidence type="ECO:0000313" key="6">
    <source>
        <dbReference type="EMBL" id="BAC79242.1"/>
    </source>
</evidence>
<dbReference type="EMBL" id="AB099980">
    <property type="protein sequence ID" value="BAC79240.1"/>
    <property type="molecule type" value="Genomic_DNA"/>
</dbReference>
<dbReference type="EMBL" id="AB099983">
    <property type="protein sequence ID" value="BAC79243.1"/>
    <property type="molecule type" value="Genomic_DNA"/>
</dbReference>
<evidence type="ECO:0000313" key="8">
    <source>
        <dbReference type="EMBL" id="BAC79244.1"/>
    </source>
</evidence>
<organism evidence="4">
    <name type="scientific">Sphingobium xenophagum</name>
    <dbReference type="NCBI Taxonomy" id="121428"/>
    <lineage>
        <taxon>Bacteria</taxon>
        <taxon>Pseudomonadati</taxon>
        <taxon>Pseudomonadota</taxon>
        <taxon>Alphaproteobacteria</taxon>
        <taxon>Sphingomonadales</taxon>
        <taxon>Sphingomonadaceae</taxon>
        <taxon>Sphingobium</taxon>
    </lineage>
</organism>
<feature type="domain" description="FAD-binding" evidence="3">
    <location>
        <begin position="2"/>
        <end position="348"/>
    </location>
</feature>
<accession>Q7WRW1</accession>
<dbReference type="GO" id="GO:0004497">
    <property type="term" value="F:monooxygenase activity"/>
    <property type="evidence" value="ECO:0007669"/>
    <property type="project" value="UniProtKB-KW"/>
</dbReference>
<keyword evidence="1" id="KW-0560">Oxidoreductase</keyword>
<dbReference type="PANTHER" id="PTHR13789:SF309">
    <property type="entry name" value="PUTATIVE (AFU_ORTHOLOGUE AFUA_6G14510)-RELATED"/>
    <property type="match status" value="1"/>
</dbReference>
<dbReference type="EMBL" id="AB099982">
    <property type="protein sequence ID" value="BAC79242.1"/>
    <property type="molecule type" value="Genomic_DNA"/>
</dbReference>
<reference evidence="4" key="1">
    <citation type="submission" date="2003-01" db="EMBL/GenBank/DDBJ databases">
        <title>Salicylate hydroxylase of Sphingomonas xenophaga.</title>
        <authorList>
            <person name="Iwabuchi T."/>
        </authorList>
    </citation>
    <scope>NUCLEOTIDE SEQUENCE</scope>
    <source>
        <strain evidence="5">AJ6</strain>
        <strain evidence="6">AJ8</strain>
        <strain evidence="7">P1</strain>
        <strain evidence="8">P2</strain>
        <strain evidence="4">TB4</strain>
    </source>
</reference>
<dbReference type="Pfam" id="PF01494">
    <property type="entry name" value="FAD_binding_3"/>
    <property type="match status" value="1"/>
</dbReference>
<evidence type="ECO:0000259" key="3">
    <source>
        <dbReference type="Pfam" id="PF01494"/>
    </source>
</evidence>
<evidence type="ECO:0000256" key="1">
    <source>
        <dbReference type="ARBA" id="ARBA00023002"/>
    </source>
</evidence>
<sequence>MNIAIIGAGIGGLALALALRERGIDARIYEQASELAEIGAAIALSANATRELRRFGLMDGLLEVALEPTELIYRDGLSGERVAAHSMSLGNQYQTRFGAPYLGIHRADLQKVMGGAVGAAAIALDHRLLDIAPLADGVELRFAGRDPVIADVVIGADGVRSVIRDFVTGGRAALYSGTSAFRGIVPVDRLPSLPDPQAIQFWMGKNAHMLHYAIGRDGDAVNFFAVVEGPQPWLDETRWVAPATLGEALGEFDGWHPAIGEMLQAAAVDKRWGLFVTPPLSCWHKGPAVLIGDAAHAMLPHHGQGANTSIEDACVLASLLAGMNTGNRDERLVQYEALRRPRTRKIQRSAWDANTALHAMGAGQIAKRQATIDGFPERFGWIHEFDVAQSIAVPA</sequence>
<dbReference type="InterPro" id="IPR002938">
    <property type="entry name" value="FAD-bd"/>
</dbReference>
<protein>
    <submittedName>
        <fullName evidence="4">Salicylate hydroxylase</fullName>
    </submittedName>
</protein>
<evidence type="ECO:0000313" key="7">
    <source>
        <dbReference type="EMBL" id="BAC79243.1"/>
    </source>
</evidence>
<dbReference type="PANTHER" id="PTHR13789">
    <property type="entry name" value="MONOOXYGENASE"/>
    <property type="match status" value="1"/>
</dbReference>
<dbReference type="InterPro" id="IPR050493">
    <property type="entry name" value="FAD-dep_Monooxygenase_BioMet"/>
</dbReference>
<evidence type="ECO:0000313" key="4">
    <source>
        <dbReference type="EMBL" id="BAC79240.1"/>
    </source>
</evidence>
<dbReference type="AlphaFoldDB" id="Q7WRW1"/>
<dbReference type="GO" id="GO:0071949">
    <property type="term" value="F:FAD binding"/>
    <property type="evidence" value="ECO:0007669"/>
    <property type="project" value="InterPro"/>
</dbReference>
<evidence type="ECO:0000256" key="2">
    <source>
        <dbReference type="ARBA" id="ARBA00023033"/>
    </source>
</evidence>
<dbReference type="SUPFAM" id="SSF54373">
    <property type="entry name" value="FAD-linked reductases, C-terminal domain"/>
    <property type="match status" value="1"/>
</dbReference>
<dbReference type="EMBL" id="AB099984">
    <property type="protein sequence ID" value="BAC79244.1"/>
    <property type="molecule type" value="Genomic_DNA"/>
</dbReference>
<dbReference type="SUPFAM" id="SSF51905">
    <property type="entry name" value="FAD/NAD(P)-binding domain"/>
    <property type="match status" value="1"/>
</dbReference>
<evidence type="ECO:0000313" key="5">
    <source>
        <dbReference type="EMBL" id="BAC79241.1"/>
    </source>
</evidence>
<dbReference type="EMBL" id="AB099981">
    <property type="protein sequence ID" value="BAC79241.1"/>
    <property type="molecule type" value="Genomic_DNA"/>
</dbReference>
<keyword evidence="2" id="KW-0503">Monooxygenase</keyword>
<proteinExistence type="predicted"/>
<name>Q7WRW1_SPHXE</name>
<dbReference type="InterPro" id="IPR036188">
    <property type="entry name" value="FAD/NAD-bd_sf"/>
</dbReference>